<dbReference type="KEGG" id="abut:Ami103574_05290"/>
<evidence type="ECO:0000313" key="2">
    <source>
        <dbReference type="EMBL" id="QIB68772.1"/>
    </source>
</evidence>
<protein>
    <submittedName>
        <fullName evidence="2">SGNH/GDSL hydrolase family protein</fullName>
    </submittedName>
</protein>
<dbReference type="Gene3D" id="3.40.50.1110">
    <property type="entry name" value="SGNH hydrolase"/>
    <property type="match status" value="1"/>
</dbReference>
<name>A0A858BTU8_9FIRM</name>
<dbReference type="CDD" id="cd01846">
    <property type="entry name" value="fatty_acyltransferase_like"/>
    <property type="match status" value="1"/>
</dbReference>
<evidence type="ECO:0000313" key="3">
    <source>
        <dbReference type="Proteomes" id="UP000466848"/>
    </source>
</evidence>
<keyword evidence="1 2" id="KW-0378">Hydrolase</keyword>
<accession>A0A858BTU8</accession>
<dbReference type="Pfam" id="PF00657">
    <property type="entry name" value="Lipase_GDSL"/>
    <property type="match status" value="1"/>
</dbReference>
<organism evidence="2 3">
    <name type="scientific">Aminipila butyrica</name>
    <dbReference type="NCBI Taxonomy" id="433296"/>
    <lineage>
        <taxon>Bacteria</taxon>
        <taxon>Bacillati</taxon>
        <taxon>Bacillota</taxon>
        <taxon>Clostridia</taxon>
        <taxon>Peptostreptococcales</taxon>
        <taxon>Anaerovoracaceae</taxon>
        <taxon>Aminipila</taxon>
    </lineage>
</organism>
<dbReference type="InterPro" id="IPR001087">
    <property type="entry name" value="GDSL"/>
</dbReference>
<dbReference type="Proteomes" id="UP000466848">
    <property type="component" value="Chromosome"/>
</dbReference>
<dbReference type="PROSITE" id="PS51257">
    <property type="entry name" value="PROKAR_LIPOPROTEIN"/>
    <property type="match status" value="1"/>
</dbReference>
<dbReference type="PANTHER" id="PTHR45648:SF22">
    <property type="entry name" value="GDSL LIPASE_ACYLHYDROLASE FAMILY PROTEIN (AFU_ORTHOLOGUE AFUA_4G14700)"/>
    <property type="match status" value="1"/>
</dbReference>
<dbReference type="AlphaFoldDB" id="A0A858BTU8"/>
<proteinExistence type="predicted"/>
<gene>
    <name evidence="2" type="ORF">Ami103574_05290</name>
</gene>
<sequence>MKKRYVSIVISILLVTSGLYGCGNKAVSFDTSNPEEKASISQIFAFGDSFSDNGGSLKVSTEVMNLPTPITGASILPCDPQSDLYWEGRWSNGKTAVEYLASELDVKLTNYAVGGAKSGKDNYYDWLNSYKKTGVLSQIDWFKSSLKNGKADSDALYFIFVSANDYFYHMDYNTPDSIKELSAQTVKNINTAVTTLSKLGAKKFMLVSCVDLSIEPWEVSNSRIAQAEEYTTNVNTALSGGLNDLMDKLNVDIIYFDYPKEVSQEIRTNPDQYGIKELNKPYEFTSPEIVKSEGNPEEYYFWDEWHPTTTVHKIAGEEMAEEIEQ</sequence>
<evidence type="ECO:0000256" key="1">
    <source>
        <dbReference type="ARBA" id="ARBA00022801"/>
    </source>
</evidence>
<dbReference type="SUPFAM" id="SSF52266">
    <property type="entry name" value="SGNH hydrolase"/>
    <property type="match status" value="1"/>
</dbReference>
<dbReference type="InterPro" id="IPR036514">
    <property type="entry name" value="SGNH_hydro_sf"/>
</dbReference>
<dbReference type="InterPro" id="IPR051058">
    <property type="entry name" value="GDSL_Est/Lipase"/>
</dbReference>
<dbReference type="RefSeq" id="WP_163065635.1">
    <property type="nucleotide sequence ID" value="NZ_CP048649.1"/>
</dbReference>
<dbReference type="EMBL" id="CP048649">
    <property type="protein sequence ID" value="QIB68772.1"/>
    <property type="molecule type" value="Genomic_DNA"/>
</dbReference>
<keyword evidence="3" id="KW-1185">Reference proteome</keyword>
<reference evidence="2 3" key="1">
    <citation type="submission" date="2020-02" db="EMBL/GenBank/DDBJ databases">
        <authorList>
            <person name="Kim Y.B."/>
            <person name="Roh S.W."/>
        </authorList>
    </citation>
    <scope>NUCLEOTIDE SEQUENCE [LARGE SCALE GENOMIC DNA]</scope>
    <source>
        <strain evidence="2 3">DSM 103574</strain>
    </source>
</reference>
<dbReference type="GO" id="GO:0016788">
    <property type="term" value="F:hydrolase activity, acting on ester bonds"/>
    <property type="evidence" value="ECO:0007669"/>
    <property type="project" value="InterPro"/>
</dbReference>
<dbReference type="PANTHER" id="PTHR45648">
    <property type="entry name" value="GDSL LIPASE/ACYLHYDROLASE FAMILY PROTEIN (AFU_ORTHOLOGUE AFUA_4G14700)"/>
    <property type="match status" value="1"/>
</dbReference>